<dbReference type="AlphaFoldDB" id="A0A811YCI4"/>
<accession>A0A811YCI4</accession>
<name>A0A811YCI4_NYCPR</name>
<comment type="caution">
    <text evidence="1">The sequence shown here is derived from an EMBL/GenBank/DDBJ whole genome shotgun (WGS) entry which is preliminary data.</text>
</comment>
<evidence type="ECO:0000313" key="2">
    <source>
        <dbReference type="Proteomes" id="UP000645828"/>
    </source>
</evidence>
<gene>
    <name evidence="1" type="ORF">NYPRO_LOCUS6788</name>
</gene>
<sequence>MRLVVIIIGIHQTLRALFIQDCEKLLSSRQACLSHYCENSHLCCLLKLYQSKEKSMMWR</sequence>
<keyword evidence="2" id="KW-1185">Reference proteome</keyword>
<evidence type="ECO:0000313" key="1">
    <source>
        <dbReference type="EMBL" id="CAD7673993.1"/>
    </source>
</evidence>
<organism evidence="1 2">
    <name type="scientific">Nyctereutes procyonoides</name>
    <name type="common">Raccoon dog</name>
    <name type="synonym">Canis procyonoides</name>
    <dbReference type="NCBI Taxonomy" id="34880"/>
    <lineage>
        <taxon>Eukaryota</taxon>
        <taxon>Metazoa</taxon>
        <taxon>Chordata</taxon>
        <taxon>Craniata</taxon>
        <taxon>Vertebrata</taxon>
        <taxon>Euteleostomi</taxon>
        <taxon>Mammalia</taxon>
        <taxon>Eutheria</taxon>
        <taxon>Laurasiatheria</taxon>
        <taxon>Carnivora</taxon>
        <taxon>Caniformia</taxon>
        <taxon>Canidae</taxon>
        <taxon>Nyctereutes</taxon>
    </lineage>
</organism>
<protein>
    <submittedName>
        <fullName evidence="1">(raccoon dog) hypothetical protein</fullName>
    </submittedName>
</protein>
<dbReference type="Proteomes" id="UP000645828">
    <property type="component" value="Unassembled WGS sequence"/>
</dbReference>
<proteinExistence type="predicted"/>
<dbReference type="EMBL" id="CAJHUB010000672">
    <property type="protein sequence ID" value="CAD7673993.1"/>
    <property type="molecule type" value="Genomic_DNA"/>
</dbReference>
<reference evidence="1" key="1">
    <citation type="submission" date="2020-12" db="EMBL/GenBank/DDBJ databases">
        <authorList>
            <consortium name="Molecular Ecology Group"/>
        </authorList>
    </citation>
    <scope>NUCLEOTIDE SEQUENCE</scope>
    <source>
        <strain evidence="1">TBG_1078</strain>
    </source>
</reference>